<name>A0A4R4DPQ7_9PROT</name>
<dbReference type="AlphaFoldDB" id="A0A4R4DPQ7"/>
<evidence type="ECO:0000313" key="3">
    <source>
        <dbReference type="EMBL" id="TCZ62961.1"/>
    </source>
</evidence>
<comment type="caution">
    <text evidence="3">The sequence shown here is derived from an EMBL/GenBank/DDBJ whole genome shotgun (WGS) entry which is preliminary data.</text>
</comment>
<dbReference type="InterPro" id="IPR050772">
    <property type="entry name" value="Hydratase-Decarb/MhpD_sf"/>
</dbReference>
<protein>
    <recommendedName>
        <fullName evidence="2">Fumarylacetoacetase-like C-terminal domain-containing protein</fullName>
    </recommendedName>
</protein>
<dbReference type="Pfam" id="PF01557">
    <property type="entry name" value="FAA_hydrolase"/>
    <property type="match status" value="1"/>
</dbReference>
<dbReference type="Gene3D" id="3.90.850.10">
    <property type="entry name" value="Fumarylacetoacetase-like, C-terminal domain"/>
    <property type="match status" value="1"/>
</dbReference>
<reference evidence="3 4" key="1">
    <citation type="submission" date="2019-03" db="EMBL/GenBank/DDBJ databases">
        <title>Paracraurococcus aquatilis NE82 genome sequence.</title>
        <authorList>
            <person name="Zhao Y."/>
            <person name="Du Z."/>
        </authorList>
    </citation>
    <scope>NUCLEOTIDE SEQUENCE [LARGE SCALE GENOMIC DNA]</scope>
    <source>
        <strain evidence="3 4">NE82</strain>
    </source>
</reference>
<dbReference type="OrthoDB" id="9792137at2"/>
<accession>A0A4R4DPQ7</accession>
<dbReference type="EMBL" id="SKBM01000009">
    <property type="protein sequence ID" value="TCZ62961.1"/>
    <property type="molecule type" value="Genomic_DNA"/>
</dbReference>
<dbReference type="SUPFAM" id="SSF56529">
    <property type="entry name" value="FAH"/>
    <property type="match status" value="1"/>
</dbReference>
<evidence type="ECO:0000256" key="1">
    <source>
        <dbReference type="ARBA" id="ARBA00023239"/>
    </source>
</evidence>
<dbReference type="InterPro" id="IPR011234">
    <property type="entry name" value="Fumarylacetoacetase-like_C"/>
</dbReference>
<dbReference type="PANTHER" id="PTHR30143:SF0">
    <property type="entry name" value="2-KETO-4-PENTENOATE HYDRATASE"/>
    <property type="match status" value="1"/>
</dbReference>
<feature type="domain" description="Fumarylacetoacetase-like C-terminal" evidence="2">
    <location>
        <begin position="91"/>
        <end position="255"/>
    </location>
</feature>
<dbReference type="PANTHER" id="PTHR30143">
    <property type="entry name" value="ACID HYDRATASE"/>
    <property type="match status" value="1"/>
</dbReference>
<dbReference type="Proteomes" id="UP000295023">
    <property type="component" value="Unassembled WGS sequence"/>
</dbReference>
<evidence type="ECO:0000313" key="4">
    <source>
        <dbReference type="Proteomes" id="UP000295023"/>
    </source>
</evidence>
<gene>
    <name evidence="3" type="ORF">EXY23_11305</name>
</gene>
<organism evidence="3 4">
    <name type="scientific">Roseicella aquatilis</name>
    <dbReference type="NCBI Taxonomy" id="2527868"/>
    <lineage>
        <taxon>Bacteria</taxon>
        <taxon>Pseudomonadati</taxon>
        <taxon>Pseudomonadota</taxon>
        <taxon>Alphaproteobacteria</taxon>
        <taxon>Acetobacterales</taxon>
        <taxon>Roseomonadaceae</taxon>
        <taxon>Roseicella</taxon>
    </lineage>
</organism>
<proteinExistence type="predicted"/>
<dbReference type="InterPro" id="IPR036663">
    <property type="entry name" value="Fumarylacetoacetase_C_sf"/>
</dbReference>
<dbReference type="GO" id="GO:0008684">
    <property type="term" value="F:2-oxopent-4-enoate hydratase activity"/>
    <property type="evidence" value="ECO:0007669"/>
    <property type="project" value="TreeGrafter"/>
</dbReference>
<dbReference type="GO" id="GO:0005737">
    <property type="term" value="C:cytoplasm"/>
    <property type="evidence" value="ECO:0007669"/>
    <property type="project" value="TreeGrafter"/>
</dbReference>
<keyword evidence="1" id="KW-0456">Lyase</keyword>
<sequence length="260" mass="26800">MLRAAQGIPPMTDTTQQAADILMTVRGGGPQVAGLGAAAPRDEAGAFAIQREVLRRLGTRVGGWKCAAPPGKPTSAAMLDATFLRPGPTRWPVPAGGRIGIETEIAFRLGRSLPGRGTPYALEEIKDAIAACFPVIEMVTSRYVDPAQVSPLEAMADSISHAGLVLGAEVPGWRGLDLARLTVRQTCGGAVQVEQVGGNPSGDPFTPLLWLANHLPGLGMQLEAGQVVTTGSCTGLITVAGGQRVTGGFAGFGEVAVELD</sequence>
<evidence type="ECO:0000259" key="2">
    <source>
        <dbReference type="Pfam" id="PF01557"/>
    </source>
</evidence>
<keyword evidence="4" id="KW-1185">Reference proteome</keyword>